<reference evidence="1" key="1">
    <citation type="submission" date="2022-10" db="EMBL/GenBank/DDBJ databases">
        <title>The WGS of Solirubrobacter phytolaccae KCTC 29190.</title>
        <authorList>
            <person name="Jiang Z."/>
        </authorList>
    </citation>
    <scope>NUCLEOTIDE SEQUENCE</scope>
    <source>
        <strain evidence="1">KCTC 29190</strain>
    </source>
</reference>
<organism evidence="1 2">
    <name type="scientific">Solirubrobacter phytolaccae</name>
    <dbReference type="NCBI Taxonomy" id="1404360"/>
    <lineage>
        <taxon>Bacteria</taxon>
        <taxon>Bacillati</taxon>
        <taxon>Actinomycetota</taxon>
        <taxon>Thermoleophilia</taxon>
        <taxon>Solirubrobacterales</taxon>
        <taxon>Solirubrobacteraceae</taxon>
        <taxon>Solirubrobacter</taxon>
    </lineage>
</organism>
<gene>
    <name evidence="1" type="ORF">OJ997_04300</name>
</gene>
<name>A0A9X3SD97_9ACTN</name>
<dbReference type="AlphaFoldDB" id="A0A9X3SD97"/>
<evidence type="ECO:0000313" key="2">
    <source>
        <dbReference type="Proteomes" id="UP001147653"/>
    </source>
</evidence>
<sequence>MAPKRKSPLNERLVTAMLSVQFHSLGREGQIGRPPTLVSPDLAPLPLDEALDIVRAKGTEDFQREVMWTVLRGSPHPPFREPFRGRHLRYPPPVRFYCETLKFDLAVFDERRSQYRSDARLFAAAIVSYALERLDVFAALQAVIVKREEGSLFASELLQEALGGPVEDFLGFLHDMEKVPRPGEDTLTQQKRCARSLRNFEEEVGVSLETYVGEFADTVAFMETWNAREKPGRLELGAQAPRVYPAFTVALQDPKTLTTSVTSTSLVRADDLQPLLVAMDPRSWDGLSTWFREVKYVKKRSKDRGTPHKPKQLREVVDIHSRGGQTDMGFFENLLWVEFKVGRDKEGRADKGWATLDFSLAESVRSRLLWDERPGGLLVNSGWTKLRCISPGLWRLTARKVLRFSDRTPQSGGNTPFDFGQTLNLLAPSVLSSWLESDIYSTGRQA</sequence>
<protein>
    <submittedName>
        <fullName evidence="1">Uncharacterized protein</fullName>
    </submittedName>
</protein>
<comment type="caution">
    <text evidence="1">The sequence shown here is derived from an EMBL/GenBank/DDBJ whole genome shotgun (WGS) entry which is preliminary data.</text>
</comment>
<proteinExistence type="predicted"/>
<dbReference type="EMBL" id="JAPDDP010000005">
    <property type="protein sequence ID" value="MDA0179507.1"/>
    <property type="molecule type" value="Genomic_DNA"/>
</dbReference>
<keyword evidence="2" id="KW-1185">Reference proteome</keyword>
<dbReference type="Proteomes" id="UP001147653">
    <property type="component" value="Unassembled WGS sequence"/>
</dbReference>
<accession>A0A9X3SD97</accession>
<dbReference type="RefSeq" id="WP_270023792.1">
    <property type="nucleotide sequence ID" value="NZ_JAPDDP010000005.1"/>
</dbReference>
<evidence type="ECO:0000313" key="1">
    <source>
        <dbReference type="EMBL" id="MDA0179507.1"/>
    </source>
</evidence>